<reference evidence="1" key="1">
    <citation type="journal article" date="2014" name="PLoS Genet.">
        <title>The Genome of Spironucleus salmonicida Highlights a Fish Pathogen Adapted to Fluctuating Environments.</title>
        <authorList>
            <person name="Xu F."/>
            <person name="Jerlstrom-Hultqvist J."/>
            <person name="Einarsson E."/>
            <person name="Astvaldsson A."/>
            <person name="Svard S.G."/>
            <person name="Andersson J.O."/>
        </authorList>
    </citation>
    <scope>NUCLEOTIDE SEQUENCE</scope>
</reference>
<proteinExistence type="predicted"/>
<sequence length="95" mass="10965">MIQKTQNSNYTSKSQNFTKLPEIDSYRCSNLSGINSTNSSLFTISYRYNNGINNKSNFETINELDELLDQQLINDNDIDIGYQSIKELLDWISID</sequence>
<dbReference type="EMBL" id="KI546135">
    <property type="protein sequence ID" value="EST43635.1"/>
    <property type="molecule type" value="Genomic_DNA"/>
</dbReference>
<gene>
    <name evidence="1" type="ORF">SS50377_16678</name>
</gene>
<dbReference type="AlphaFoldDB" id="V6LGF2"/>
<evidence type="ECO:0000313" key="1">
    <source>
        <dbReference type="EMBL" id="EST43635.1"/>
    </source>
</evidence>
<name>V6LGF2_9EUKA</name>
<accession>V6LGF2</accession>
<protein>
    <submittedName>
        <fullName evidence="1">Uncharacterized protein</fullName>
    </submittedName>
</protein>
<organism evidence="1">
    <name type="scientific">Spironucleus salmonicida</name>
    <dbReference type="NCBI Taxonomy" id="348837"/>
    <lineage>
        <taxon>Eukaryota</taxon>
        <taxon>Metamonada</taxon>
        <taxon>Diplomonadida</taxon>
        <taxon>Hexamitidae</taxon>
        <taxon>Hexamitinae</taxon>
        <taxon>Spironucleus</taxon>
    </lineage>
</organism>